<protein>
    <recommendedName>
        <fullName evidence="3">nicotinate-nucleotide diphosphorylase (carboxylating)</fullName>
        <ecNumber evidence="3">2.4.2.19</ecNumber>
    </recommendedName>
</protein>
<comment type="similarity">
    <text evidence="2">Belongs to the NadC/ModD family.</text>
</comment>
<dbReference type="SUPFAM" id="SSF54675">
    <property type="entry name" value="Nicotinate/Quinolinate PRTase N-terminal domain-like"/>
    <property type="match status" value="1"/>
</dbReference>
<feature type="domain" description="Quinolinate phosphoribosyl transferase N-terminal" evidence="8">
    <location>
        <begin position="27"/>
        <end position="114"/>
    </location>
</feature>
<dbReference type="EC" id="2.4.2.19" evidence="3"/>
<dbReference type="AlphaFoldDB" id="X0Y1Y5"/>
<dbReference type="Pfam" id="PF02749">
    <property type="entry name" value="QRPTase_N"/>
    <property type="match status" value="1"/>
</dbReference>
<accession>X0Y1Y5</accession>
<proteinExistence type="inferred from homology"/>
<feature type="domain" description="Quinolinate phosphoribosyl transferase C-terminal" evidence="7">
    <location>
        <begin position="117"/>
        <end position="177"/>
    </location>
</feature>
<sequence length="188" mass="20268">MDMSIGNEQDVVQLIELARREDFGSGDLSTSLIPGADASTAFRLLAKEPGVFAGREIAPAVLRAYDASIEIDWADRCDDGARIDEVPAELAKIRGPLGAILSAERVLLNFLQRLWGIATLTRAYVDAISGTNAAIFDTRKTTPGWRKLEKYAVRCGGGCNHREGLFDAVLIKDNHLVGVETRGLAGAV</sequence>
<dbReference type="PANTHER" id="PTHR32179">
    <property type="entry name" value="NICOTINATE-NUCLEOTIDE PYROPHOSPHORYLASE [CARBOXYLATING]"/>
    <property type="match status" value="1"/>
</dbReference>
<gene>
    <name evidence="9" type="ORF">S01H1_81401</name>
</gene>
<dbReference type="GO" id="GO:0005737">
    <property type="term" value="C:cytoplasm"/>
    <property type="evidence" value="ECO:0007669"/>
    <property type="project" value="TreeGrafter"/>
</dbReference>
<evidence type="ECO:0000259" key="7">
    <source>
        <dbReference type="Pfam" id="PF01729"/>
    </source>
</evidence>
<dbReference type="InterPro" id="IPR036068">
    <property type="entry name" value="Nicotinate_pribotase-like_C"/>
</dbReference>
<dbReference type="InterPro" id="IPR013785">
    <property type="entry name" value="Aldolase_TIM"/>
</dbReference>
<feature type="non-terminal residue" evidence="9">
    <location>
        <position position="188"/>
    </location>
</feature>
<dbReference type="InterPro" id="IPR022412">
    <property type="entry name" value="Quinolinate_PRibosylTrfase_N"/>
</dbReference>
<dbReference type="GO" id="GO:0004514">
    <property type="term" value="F:nicotinate-nucleotide diphosphorylase (carboxylating) activity"/>
    <property type="evidence" value="ECO:0007669"/>
    <property type="project" value="UniProtKB-EC"/>
</dbReference>
<dbReference type="GO" id="GO:0034213">
    <property type="term" value="P:quinolinate catabolic process"/>
    <property type="evidence" value="ECO:0007669"/>
    <property type="project" value="TreeGrafter"/>
</dbReference>
<reference evidence="9" key="1">
    <citation type="journal article" date="2014" name="Front. Microbiol.">
        <title>High frequency of phylogenetically diverse reductive dehalogenase-homologous genes in deep subseafloor sedimentary metagenomes.</title>
        <authorList>
            <person name="Kawai M."/>
            <person name="Futagami T."/>
            <person name="Toyoda A."/>
            <person name="Takaki Y."/>
            <person name="Nishi S."/>
            <person name="Hori S."/>
            <person name="Arai W."/>
            <person name="Tsubouchi T."/>
            <person name="Morono Y."/>
            <person name="Uchiyama I."/>
            <person name="Ito T."/>
            <person name="Fujiyama A."/>
            <person name="Inagaki F."/>
            <person name="Takami H."/>
        </authorList>
    </citation>
    <scope>NUCLEOTIDE SEQUENCE</scope>
    <source>
        <strain evidence="9">Expedition CK06-06</strain>
    </source>
</reference>
<evidence type="ECO:0000256" key="3">
    <source>
        <dbReference type="ARBA" id="ARBA00011944"/>
    </source>
</evidence>
<dbReference type="InterPro" id="IPR037128">
    <property type="entry name" value="Quinolinate_PRibosylTase_N_sf"/>
</dbReference>
<dbReference type="PANTHER" id="PTHR32179:SF3">
    <property type="entry name" value="NICOTINATE-NUCLEOTIDE PYROPHOSPHORYLASE [CARBOXYLATING]"/>
    <property type="match status" value="1"/>
</dbReference>
<organism evidence="9">
    <name type="scientific">marine sediment metagenome</name>
    <dbReference type="NCBI Taxonomy" id="412755"/>
    <lineage>
        <taxon>unclassified sequences</taxon>
        <taxon>metagenomes</taxon>
        <taxon>ecological metagenomes</taxon>
    </lineage>
</organism>
<evidence type="ECO:0000256" key="6">
    <source>
        <dbReference type="ARBA" id="ARBA00022679"/>
    </source>
</evidence>
<dbReference type="SUPFAM" id="SSF51690">
    <property type="entry name" value="Nicotinate/Quinolinate PRTase C-terminal domain-like"/>
    <property type="match status" value="1"/>
</dbReference>
<evidence type="ECO:0000256" key="4">
    <source>
        <dbReference type="ARBA" id="ARBA00022642"/>
    </source>
</evidence>
<keyword evidence="6" id="KW-0808">Transferase</keyword>
<dbReference type="Gene3D" id="3.90.1170.20">
    <property type="entry name" value="Quinolinate phosphoribosyl transferase, N-terminal domain"/>
    <property type="match status" value="1"/>
</dbReference>
<keyword evidence="5" id="KW-0328">Glycosyltransferase</keyword>
<evidence type="ECO:0000256" key="5">
    <source>
        <dbReference type="ARBA" id="ARBA00022676"/>
    </source>
</evidence>
<dbReference type="InterPro" id="IPR027277">
    <property type="entry name" value="NadC/ModD"/>
</dbReference>
<dbReference type="InterPro" id="IPR002638">
    <property type="entry name" value="Quinolinate_PRibosylTrfase_C"/>
</dbReference>
<comment type="pathway">
    <text evidence="1">Cofactor biosynthesis; NAD(+) biosynthesis; nicotinate D-ribonucleotide from quinolinate: step 1/1.</text>
</comment>
<dbReference type="Gene3D" id="3.20.20.70">
    <property type="entry name" value="Aldolase class I"/>
    <property type="match status" value="1"/>
</dbReference>
<evidence type="ECO:0000256" key="1">
    <source>
        <dbReference type="ARBA" id="ARBA00004893"/>
    </source>
</evidence>
<keyword evidence="4" id="KW-0662">Pyridine nucleotide biosynthesis</keyword>
<dbReference type="Pfam" id="PF01729">
    <property type="entry name" value="QRPTase_C"/>
    <property type="match status" value="1"/>
</dbReference>
<evidence type="ECO:0000259" key="8">
    <source>
        <dbReference type="Pfam" id="PF02749"/>
    </source>
</evidence>
<dbReference type="EMBL" id="BARS01055081">
    <property type="protein sequence ID" value="GAG42763.1"/>
    <property type="molecule type" value="Genomic_DNA"/>
</dbReference>
<evidence type="ECO:0000313" key="9">
    <source>
        <dbReference type="EMBL" id="GAG42763.1"/>
    </source>
</evidence>
<dbReference type="GO" id="GO:0009435">
    <property type="term" value="P:NAD+ biosynthetic process"/>
    <property type="evidence" value="ECO:0007669"/>
    <property type="project" value="InterPro"/>
</dbReference>
<dbReference type="FunFam" id="3.90.1170.20:FF:000001">
    <property type="entry name" value="Nicotinate-nucleotide diphosphorylase (Carboxylating)"/>
    <property type="match status" value="1"/>
</dbReference>
<name>X0Y1Y5_9ZZZZ</name>
<comment type="caution">
    <text evidence="9">The sequence shown here is derived from an EMBL/GenBank/DDBJ whole genome shotgun (WGS) entry which is preliminary data.</text>
</comment>
<evidence type="ECO:0000256" key="2">
    <source>
        <dbReference type="ARBA" id="ARBA00009400"/>
    </source>
</evidence>